<reference evidence="2" key="1">
    <citation type="submission" date="2016-10" db="EMBL/GenBank/DDBJ databases">
        <authorList>
            <person name="Varghese N."/>
        </authorList>
    </citation>
    <scope>NUCLEOTIDE SEQUENCE [LARGE SCALE GENOMIC DNA]</scope>
    <source>
        <strain evidence="2">Nsp8</strain>
    </source>
</reference>
<dbReference type="EMBL" id="FOVJ01000003">
    <property type="protein sequence ID" value="SFN74423.1"/>
    <property type="molecule type" value="Genomic_DNA"/>
</dbReference>
<accession>A0A1I5BI64</accession>
<name>A0A1I5BI64_9PROT</name>
<gene>
    <name evidence="1" type="ORF">SAMN05216386_1684</name>
</gene>
<keyword evidence="2" id="KW-1185">Reference proteome</keyword>
<protein>
    <submittedName>
        <fullName evidence="1">Uncharacterized protein</fullName>
    </submittedName>
</protein>
<dbReference type="RefSeq" id="WP_143071928.1">
    <property type="nucleotide sequence ID" value="NZ_FOVJ01000003.1"/>
</dbReference>
<organism evidence="1 2">
    <name type="scientific">Nitrosospira briensis</name>
    <dbReference type="NCBI Taxonomy" id="35799"/>
    <lineage>
        <taxon>Bacteria</taxon>
        <taxon>Pseudomonadati</taxon>
        <taxon>Pseudomonadota</taxon>
        <taxon>Betaproteobacteria</taxon>
        <taxon>Nitrosomonadales</taxon>
        <taxon>Nitrosomonadaceae</taxon>
        <taxon>Nitrosospira</taxon>
    </lineage>
</organism>
<dbReference type="Proteomes" id="UP000183107">
    <property type="component" value="Unassembled WGS sequence"/>
</dbReference>
<sequence>MHLTRIGAILAIVMLTGFTGFWEPKSFEECRDRAARDAKTDAGVKALILGCRERFPKQSQLQTEWLEFSKALVGYKFDPNVRITRKTPRYTELSRAESTKGNLSSRTNNSKRSWVLTEEGSRRLDEIAEDLAYQSAPSKVESLKSVEFINWFVSQPSHIKSLLVIPMLEENERKIFDAYHWR</sequence>
<evidence type="ECO:0000313" key="1">
    <source>
        <dbReference type="EMBL" id="SFN74423.1"/>
    </source>
</evidence>
<proteinExistence type="predicted"/>
<dbReference type="AlphaFoldDB" id="A0A1I5BI64"/>
<evidence type="ECO:0000313" key="2">
    <source>
        <dbReference type="Proteomes" id="UP000183107"/>
    </source>
</evidence>